<dbReference type="GO" id="GO:0004674">
    <property type="term" value="F:protein serine/threonine kinase activity"/>
    <property type="evidence" value="ECO:0007669"/>
    <property type="project" value="TreeGrafter"/>
</dbReference>
<name>A0AAD3DEH9_9CHLO</name>
<dbReference type="InterPro" id="IPR051681">
    <property type="entry name" value="Ser/Thr_Kinases-Pseudokinases"/>
</dbReference>
<feature type="compositionally biased region" description="Low complexity" evidence="2">
    <location>
        <begin position="725"/>
        <end position="736"/>
    </location>
</feature>
<comment type="caution">
    <text evidence="4">The sequence shown here is derived from an EMBL/GenBank/DDBJ whole genome shotgun (WGS) entry which is preliminary data.</text>
</comment>
<dbReference type="PROSITE" id="PS50011">
    <property type="entry name" value="PROTEIN_KINASE_DOM"/>
    <property type="match status" value="1"/>
</dbReference>
<dbReference type="SUPFAM" id="SSF56112">
    <property type="entry name" value="Protein kinase-like (PK-like)"/>
    <property type="match status" value="1"/>
</dbReference>
<feature type="binding site" evidence="1">
    <location>
        <position position="875"/>
    </location>
    <ligand>
        <name>ATP</name>
        <dbReference type="ChEBI" id="CHEBI:30616"/>
    </ligand>
</feature>
<dbReference type="Gene3D" id="3.30.200.20">
    <property type="entry name" value="Phosphorylase Kinase, domain 1"/>
    <property type="match status" value="1"/>
</dbReference>
<dbReference type="EMBL" id="BMAR01000001">
    <property type="protein sequence ID" value="GFR40361.1"/>
    <property type="molecule type" value="Genomic_DNA"/>
</dbReference>
<dbReference type="GO" id="GO:0005524">
    <property type="term" value="F:ATP binding"/>
    <property type="evidence" value="ECO:0007669"/>
    <property type="project" value="UniProtKB-UniRule"/>
</dbReference>
<feature type="compositionally biased region" description="Gly residues" evidence="2">
    <location>
        <begin position="424"/>
        <end position="434"/>
    </location>
</feature>
<reference evidence="4 5" key="1">
    <citation type="journal article" date="2021" name="Sci. Rep.">
        <title>Genome sequencing of the multicellular alga Astrephomene provides insights into convergent evolution of germ-soma differentiation.</title>
        <authorList>
            <person name="Yamashita S."/>
            <person name="Yamamoto K."/>
            <person name="Matsuzaki R."/>
            <person name="Suzuki S."/>
            <person name="Yamaguchi H."/>
            <person name="Hirooka S."/>
            <person name="Minakuchi Y."/>
            <person name="Miyagishima S."/>
            <person name="Kawachi M."/>
            <person name="Toyoda A."/>
            <person name="Nozaki H."/>
        </authorList>
    </citation>
    <scope>NUCLEOTIDE SEQUENCE [LARGE SCALE GENOMIC DNA]</scope>
    <source>
        <strain evidence="4 5">NIES-4017</strain>
    </source>
</reference>
<dbReference type="InterPro" id="IPR000719">
    <property type="entry name" value="Prot_kinase_dom"/>
</dbReference>
<dbReference type="Gene3D" id="1.10.510.10">
    <property type="entry name" value="Transferase(Phosphotransferase) domain 1"/>
    <property type="match status" value="1"/>
</dbReference>
<proteinExistence type="predicted"/>
<feature type="compositionally biased region" description="Low complexity" evidence="2">
    <location>
        <begin position="410"/>
        <end position="420"/>
    </location>
</feature>
<dbReference type="PANTHER" id="PTHR44329">
    <property type="entry name" value="SERINE/THREONINE-PROTEIN KINASE TNNI3K-RELATED"/>
    <property type="match status" value="1"/>
</dbReference>
<dbReference type="PROSITE" id="PS00109">
    <property type="entry name" value="PROTEIN_KINASE_TYR"/>
    <property type="match status" value="1"/>
</dbReference>
<feature type="region of interest" description="Disordered" evidence="2">
    <location>
        <begin position="1059"/>
        <end position="1091"/>
    </location>
</feature>
<evidence type="ECO:0000256" key="1">
    <source>
        <dbReference type="PROSITE-ProRule" id="PRU10141"/>
    </source>
</evidence>
<dbReference type="InterPro" id="IPR011009">
    <property type="entry name" value="Kinase-like_dom_sf"/>
</dbReference>
<dbReference type="SUPFAM" id="SSF55781">
    <property type="entry name" value="GAF domain-like"/>
    <property type="match status" value="1"/>
</dbReference>
<dbReference type="PROSITE" id="PS00107">
    <property type="entry name" value="PROTEIN_KINASE_ATP"/>
    <property type="match status" value="1"/>
</dbReference>
<evidence type="ECO:0000313" key="5">
    <source>
        <dbReference type="Proteomes" id="UP001054857"/>
    </source>
</evidence>
<keyword evidence="1" id="KW-0067">ATP-binding</keyword>
<feature type="domain" description="Protein kinase" evidence="3">
    <location>
        <begin position="848"/>
        <end position="1425"/>
    </location>
</feature>
<feature type="region of interest" description="Disordered" evidence="2">
    <location>
        <begin position="1"/>
        <end position="27"/>
    </location>
</feature>
<dbReference type="InterPro" id="IPR008266">
    <property type="entry name" value="Tyr_kinase_AS"/>
</dbReference>
<dbReference type="PANTHER" id="PTHR44329:SF214">
    <property type="entry name" value="PROTEIN KINASE DOMAIN-CONTAINING PROTEIN"/>
    <property type="match status" value="1"/>
</dbReference>
<dbReference type="InterPro" id="IPR017441">
    <property type="entry name" value="Protein_kinase_ATP_BS"/>
</dbReference>
<sequence>MGLSTSCLRGPKNVEHKETTGDEGFVPPPALPDRFGGALPVANAAICLSGSAFDVPVTKLAGNGDVVHATPFVVPLLPHNHGSAKVSSCEANGDCISDASEACCFPVHSSSTEVLSSVFTSTQGYPHSLELGPPSSDDEQSRVQALRALDVLDSVAHGRRSRLDEEADLILGNVMSMFRANTAMLVFFEDSRIVIRNAKGLIGPGEFPYRWSFCAYTLTKQRPQTLLIPDATKDVRFAENPFVQGAPHVRFYCGAPLVSSSGHILGTLCFADSAPRPGFDAGQCTLINNMAELMVRQLERYKANAGPAGQNDAETTALARVARTIDCYEAITGLVDVSLPDGWMLMYANEAWEQCCAPLSRKQIVGRPLQRFVALEPEPFTLMDAVAGSDRPRRGDVVAQSLVADDCEEQPQQHLQQQQHITTSGGGGGSGGVARAGQQGAALGAMPGVARRDGRQRVEQQSAAAREPWERSSAALRSGAEVDMGLVRLLLEDGRPTNTVLRMHVRSANCHVLDAATRMPVGVPPQAALPTSILASATSFTTAASAAHGPSRLGPSITAAGGAAGGDGTATTAICLDIAGGDSSGANANVEGNGGCGGDASTAAAAAVEPFYCFVTLTPVSDADDTAEQECEDGDAYDTEPSALYQYQRVTPLFSPHGAAAKPSGSRAAFLGGSGVGAPGTPPLSSRLSLDSAARAAARGSGAGTATVEASSRSYATAPGQRLTQQQQPAPHGAPACRPSPSLQNCGGGGWTGSNSSKALLKASQAGVTSRAPSNSGGLVVLGRPGNNSMVTGTGSLAGSALLSYRRTGGAGGGTNGISSPASRRMLTGAGAEFGSGWVYGMEPFQGLRLGHLLGKGGYGRVFAASYKGQRVAAKVVSNSMLRTARCVNGVTLEALLAQELEHPYIVRTYKCVVRSYDDVNNGNIGLGGPFSTASRGASQLGVLSTTALSTAARGGTTAAPRVQSFGASGLGGSVLLPPGTPSEMSVLPCGPSDGAASAMQQLPTSPYTTGPCGVDVGGNSGAVSKLNSTAANTGTGAAIAGVPSGACSAAANVAREHGGEGAASATAGAAGQGHDESDDEDFDSFDAGGEEIGGMIDQLAAEPAHSIPTDYRASQQQQSAVSTTSWALRAALVAGVAGANGSTAGGTPYRPSFDASSAAAVSAATAGGGVSTADVFGAAAAAAAAAAAGSATAPQRGCEGEALPEGETWILQEFCTGGTLQDAIDAGRLRTEPSRVRGQPNMPAILLTATEVATAMHCLHSRGYMHGDLSAVNVLLTEAPAAAGGGGAEGGGAGVQLSRGWVAKVSDFGLAKHLPDPTKPYISSTYGVITHCAPETLKHYTQTQKSDSYSFGVLLWQMFTGSRPWANMNRFQILGAVTNDNSTGLRFLPSQQPPPRYRDLTERCLSRDPAERPSFAEVCEELRLMTLEAASAALKQGSG</sequence>
<evidence type="ECO:0000259" key="3">
    <source>
        <dbReference type="PROSITE" id="PS50011"/>
    </source>
</evidence>
<accession>A0AAD3DEH9</accession>
<organism evidence="4 5">
    <name type="scientific">Astrephomene gubernaculifera</name>
    <dbReference type="NCBI Taxonomy" id="47775"/>
    <lineage>
        <taxon>Eukaryota</taxon>
        <taxon>Viridiplantae</taxon>
        <taxon>Chlorophyta</taxon>
        <taxon>core chlorophytes</taxon>
        <taxon>Chlorophyceae</taxon>
        <taxon>CS clade</taxon>
        <taxon>Chlamydomonadales</taxon>
        <taxon>Astrephomenaceae</taxon>
        <taxon>Astrephomene</taxon>
    </lineage>
</organism>
<gene>
    <name evidence="4" type="ORF">Agub_g908</name>
</gene>
<dbReference type="InterPro" id="IPR029016">
    <property type="entry name" value="GAF-like_dom_sf"/>
</dbReference>
<dbReference type="InterPro" id="IPR001245">
    <property type="entry name" value="Ser-Thr/Tyr_kinase_cat_dom"/>
</dbReference>
<protein>
    <recommendedName>
        <fullName evidence="3">Protein kinase domain-containing protein</fullName>
    </recommendedName>
</protein>
<feature type="region of interest" description="Disordered" evidence="2">
    <location>
        <begin position="410"/>
        <end position="476"/>
    </location>
</feature>
<keyword evidence="1" id="KW-0547">Nucleotide-binding</keyword>
<keyword evidence="5" id="KW-1185">Reference proteome</keyword>
<dbReference type="Gene3D" id="3.30.450.40">
    <property type="match status" value="1"/>
</dbReference>
<feature type="region of interest" description="Disordered" evidence="2">
    <location>
        <begin position="700"/>
        <end position="751"/>
    </location>
</feature>
<dbReference type="Proteomes" id="UP001054857">
    <property type="component" value="Unassembled WGS sequence"/>
</dbReference>
<dbReference type="Pfam" id="PF07714">
    <property type="entry name" value="PK_Tyr_Ser-Thr"/>
    <property type="match status" value="1"/>
</dbReference>
<evidence type="ECO:0000313" key="4">
    <source>
        <dbReference type="EMBL" id="GFR40361.1"/>
    </source>
</evidence>
<evidence type="ECO:0000256" key="2">
    <source>
        <dbReference type="SAM" id="MobiDB-lite"/>
    </source>
</evidence>
<feature type="compositionally biased region" description="Low complexity" evidence="2">
    <location>
        <begin position="435"/>
        <end position="448"/>
    </location>
</feature>